<reference evidence="2 3" key="1">
    <citation type="submission" date="2019-03" db="EMBL/GenBank/DDBJ databases">
        <title>Ramlibacter henchirensis DSM 14656, whole genome shotgun sequence.</title>
        <authorList>
            <person name="Zhang X."/>
            <person name="Feng G."/>
            <person name="Zhu H."/>
        </authorList>
    </citation>
    <scope>NUCLEOTIDE SEQUENCE [LARGE SCALE GENOMIC DNA]</scope>
    <source>
        <strain evidence="2 3">DSM 14656</strain>
    </source>
</reference>
<dbReference type="RefSeq" id="WP_135261785.1">
    <property type="nucleotide sequence ID" value="NZ_SMLM01000001.1"/>
</dbReference>
<evidence type="ECO:0000313" key="3">
    <source>
        <dbReference type="Proteomes" id="UP000298180"/>
    </source>
</evidence>
<keyword evidence="3" id="KW-1185">Reference proteome</keyword>
<keyword evidence="1" id="KW-0812">Transmembrane</keyword>
<feature type="transmembrane region" description="Helical" evidence="1">
    <location>
        <begin position="328"/>
        <end position="349"/>
    </location>
</feature>
<evidence type="ECO:0000256" key="1">
    <source>
        <dbReference type="SAM" id="Phobius"/>
    </source>
</evidence>
<dbReference type="Proteomes" id="UP000298180">
    <property type="component" value="Unassembled WGS sequence"/>
</dbReference>
<feature type="transmembrane region" description="Helical" evidence="1">
    <location>
        <begin position="12"/>
        <end position="31"/>
    </location>
</feature>
<sequence length="481" mass="52025">MSAQAWMVWPGNAGASMLLLAAVAMAFMYAARAPMHALIRSIGHAVGGPLRMAARWLSTAVAELQQRNKAVLLAKGRQDAGARVKREFERLGALVTRELQGYPAMQRKLLEDITRLEDDYKKCGEVPPTPPEWAEAVAAMAKVQSIGSEVITGVLEELNRSVSAAHEKAMGEYRKAYESRHKILGGFLPLWRSVDKNLQQVEKNVADVKNSVRGVDDHMAKYEQIVAGTDKAQHTLTVSAFTEFAIALLVMLVAAGGAFINCKLIALPMSEMVGASDYITGSLRTSDVAALVIVCVEASMGLFLLEAMHITHLFPSIASLNERTRKRMMWIALTLLVILAGVEAALALMRDLLIADKQALIQSLAAMQAHGASDGWVGSIPTAGQMLLGFILPFALAFIAIPLESLIHSGRTVGGVLLMALVRTAALALRAAANLVRNASRLLVHLYDVLIAVPLLIERVVKRPRAVTEGGKTPRFEHTHA</sequence>
<feature type="transmembrane region" description="Helical" evidence="1">
    <location>
        <begin position="383"/>
        <end position="401"/>
    </location>
</feature>
<dbReference type="AlphaFoldDB" id="A0A4Z0C2G0"/>
<keyword evidence="1" id="KW-0472">Membrane</keyword>
<comment type="caution">
    <text evidence="2">The sequence shown here is derived from an EMBL/GenBank/DDBJ whole genome shotgun (WGS) entry which is preliminary data.</text>
</comment>
<evidence type="ECO:0000313" key="2">
    <source>
        <dbReference type="EMBL" id="TFZ05703.1"/>
    </source>
</evidence>
<feature type="transmembrane region" description="Helical" evidence="1">
    <location>
        <begin position="244"/>
        <end position="268"/>
    </location>
</feature>
<accession>A0A4Z0C2G0</accession>
<name>A0A4Z0C2G0_9BURK</name>
<feature type="transmembrane region" description="Helical" evidence="1">
    <location>
        <begin position="413"/>
        <end position="433"/>
    </location>
</feature>
<feature type="transmembrane region" description="Helical" evidence="1">
    <location>
        <begin position="288"/>
        <end position="307"/>
    </location>
</feature>
<gene>
    <name evidence="2" type="ORF">EZ313_03310</name>
</gene>
<dbReference type="OrthoDB" id="5411175at2"/>
<keyword evidence="1" id="KW-1133">Transmembrane helix</keyword>
<protein>
    <submittedName>
        <fullName evidence="2">Uncharacterized protein</fullName>
    </submittedName>
</protein>
<organism evidence="2 3">
    <name type="scientific">Ramlibacter henchirensis</name>
    <dbReference type="NCBI Taxonomy" id="204072"/>
    <lineage>
        <taxon>Bacteria</taxon>
        <taxon>Pseudomonadati</taxon>
        <taxon>Pseudomonadota</taxon>
        <taxon>Betaproteobacteria</taxon>
        <taxon>Burkholderiales</taxon>
        <taxon>Comamonadaceae</taxon>
        <taxon>Ramlibacter</taxon>
    </lineage>
</organism>
<proteinExistence type="predicted"/>
<dbReference type="EMBL" id="SMLM01000001">
    <property type="protein sequence ID" value="TFZ05703.1"/>
    <property type="molecule type" value="Genomic_DNA"/>
</dbReference>